<feature type="domain" description="Cadherin" evidence="14">
    <location>
        <begin position="456"/>
        <end position="565"/>
    </location>
</feature>
<dbReference type="PRINTS" id="PR00205">
    <property type="entry name" value="CADHERIN"/>
</dbReference>
<dbReference type="InterPro" id="IPR020894">
    <property type="entry name" value="Cadherin_CS"/>
</dbReference>
<dbReference type="FunFam" id="2.60.40.60:FF:000006">
    <property type="entry name" value="Protocadherin alpha 2"/>
    <property type="match status" value="1"/>
</dbReference>
<feature type="compositionally biased region" description="Pro residues" evidence="12">
    <location>
        <begin position="926"/>
        <end position="936"/>
    </location>
</feature>
<sequence>MDFRVMRRRTSVLVGIWIALHLIFEIEASELLYFVPEESKPGTVVGHMSKDLSIDVQAIIHRELRITSESNVKYFDVDPTSGALVIRQELDRERICGSSSSCHIRAQILLQKPLEVHHVTVEVVDVNDNAPAFQTKNVSLDISEAAAPGTGFRLESARDADVGINSLRAYVLSPNDHFILRVETKSDGTKLPVLVLNEPLDREKHDAFRLNLTAVDGGKPEKLGTTLLFVNILDINDNAPEFDQPLKRVTLLENSPAGTLVTSLTAFDADHGLNGEIHYSFHKYTSSHVLQLFSVDHDSGEIRVIGVLDREQAHMYDFTVQARDRGSPAMEGSCNIKVEIIDVNDNTPVISINSVSHVLSEDVSSGTVIAILSIKDGDAGKNGDVSVQIPPGLPFKVGSSYEGHYTLMTDGHLDRETMAEYTITVTASDSGSPPRSSQESFVVRLSDVNDNAPVFSQPYYSVDIPENNAPNAQILAVSAFDPDVGENSTLSFFIVDGDIHGSVVSSYLYINPETGQIYAMRALDYEQINMFQIVVQVRDQGSPSRSSNVTVHVFILDQNDHVPKLLYPPLPPDGMLQFFVPISADPGHLINRISCVDGDSGHNAWLFYSLAGPDAALFHIGTHTGELRLVGKLVQEERKSIMSITVLVRDNGKPVLSSTIAVNITLAEQTTDTSSELRSSPMRKTNHSADLALYLIISLSSIISVSLLTIIFIALRWLNRHGHLTSVMHRLGFKRQHKDLHLQLNSNGPVRYLEVVGASQNPHKSVYTPCFSTISSRSDFVFVRTPRGAISTSLSWRLFGSSLLKQKPPNNDWRLPPNQRPGPSGQHRFHTLQQRWTPYEKSRAGARPEEAGAGAVVGTGPWPNPPTEAEQLQALMAAANEVSEATATLGPRYNAQYVPDYRQNVYIPGSTATLTANPQQQMPQQALPPPQAPPQAAPTADVPKAAPTPASKKKVTKKDKK</sequence>
<dbReference type="Pfam" id="PF15974">
    <property type="entry name" value="Cadherin_tail"/>
    <property type="match status" value="1"/>
</dbReference>
<evidence type="ECO:0000313" key="15">
    <source>
        <dbReference type="Proteomes" id="UP000221080"/>
    </source>
</evidence>
<dbReference type="GO" id="GO:0007156">
    <property type="term" value="P:homophilic cell adhesion via plasma membrane adhesion molecules"/>
    <property type="evidence" value="ECO:0007669"/>
    <property type="project" value="InterPro"/>
</dbReference>
<keyword evidence="7" id="KW-0130">Cell adhesion</keyword>
<evidence type="ECO:0000256" key="10">
    <source>
        <dbReference type="ARBA" id="ARBA00023180"/>
    </source>
</evidence>
<dbReference type="PROSITE" id="PS00232">
    <property type="entry name" value="CADHERIN_1"/>
    <property type="match status" value="3"/>
</dbReference>
<feature type="domain" description="Cadherin" evidence="14">
    <location>
        <begin position="243"/>
        <end position="350"/>
    </location>
</feature>
<dbReference type="AlphaFoldDB" id="A0A9F7RU44"/>
<evidence type="ECO:0000256" key="2">
    <source>
        <dbReference type="ARBA" id="ARBA00022475"/>
    </source>
</evidence>
<dbReference type="Gene3D" id="2.60.40.60">
    <property type="entry name" value="Cadherins"/>
    <property type="match status" value="6"/>
</dbReference>
<feature type="region of interest" description="Disordered" evidence="12">
    <location>
        <begin position="807"/>
        <end position="828"/>
    </location>
</feature>
<dbReference type="Pfam" id="PF00028">
    <property type="entry name" value="Cadherin"/>
    <property type="match status" value="5"/>
</dbReference>
<protein>
    <submittedName>
        <fullName evidence="16">Protocadherin gamma-C5 isoform X50</fullName>
    </submittedName>
</protein>
<evidence type="ECO:0000256" key="9">
    <source>
        <dbReference type="ARBA" id="ARBA00023136"/>
    </source>
</evidence>
<proteinExistence type="predicted"/>
<feature type="transmembrane region" description="Helical" evidence="13">
    <location>
        <begin position="691"/>
        <end position="718"/>
    </location>
</feature>
<evidence type="ECO:0000256" key="4">
    <source>
        <dbReference type="ARBA" id="ARBA00022729"/>
    </source>
</evidence>
<dbReference type="PANTHER" id="PTHR24028">
    <property type="entry name" value="CADHERIN-87A"/>
    <property type="match status" value="1"/>
</dbReference>
<keyword evidence="9 13" id="KW-0472">Membrane</keyword>
<name>A0A9F7RU44_ICTPU</name>
<dbReference type="InterPro" id="IPR015919">
    <property type="entry name" value="Cadherin-like_sf"/>
</dbReference>
<dbReference type="GO" id="GO:0005886">
    <property type="term" value="C:plasma membrane"/>
    <property type="evidence" value="ECO:0007669"/>
    <property type="project" value="UniProtKB-SubCell"/>
</dbReference>
<evidence type="ECO:0000256" key="6">
    <source>
        <dbReference type="ARBA" id="ARBA00022837"/>
    </source>
</evidence>
<dbReference type="FunFam" id="2.60.40.60:FF:000587">
    <property type="entry name" value="Protocadherin 1 gamma 32"/>
    <property type="match status" value="1"/>
</dbReference>
<dbReference type="FunFam" id="2.60.40.60:FF:000004">
    <property type="entry name" value="Protocadherin 1 gamma 2"/>
    <property type="match status" value="1"/>
</dbReference>
<feature type="region of interest" description="Disordered" evidence="12">
    <location>
        <begin position="910"/>
        <end position="961"/>
    </location>
</feature>
<keyword evidence="6 11" id="KW-0106">Calcium</keyword>
<dbReference type="FunFam" id="2.60.40.60:FF:000018">
    <property type="entry name" value="Protocadherin gamma c3"/>
    <property type="match status" value="1"/>
</dbReference>
<accession>A0A9F7RU44</accession>
<keyword evidence="2" id="KW-1003">Cell membrane</keyword>
<evidence type="ECO:0000256" key="3">
    <source>
        <dbReference type="ARBA" id="ARBA00022692"/>
    </source>
</evidence>
<keyword evidence="8 13" id="KW-1133">Transmembrane helix</keyword>
<dbReference type="Pfam" id="PF08266">
    <property type="entry name" value="Cadherin_2"/>
    <property type="match status" value="1"/>
</dbReference>
<dbReference type="GeneID" id="108276785"/>
<dbReference type="SUPFAM" id="SSF49313">
    <property type="entry name" value="Cadherin-like"/>
    <property type="match status" value="6"/>
</dbReference>
<evidence type="ECO:0000256" key="12">
    <source>
        <dbReference type="SAM" id="MobiDB-lite"/>
    </source>
</evidence>
<evidence type="ECO:0000256" key="5">
    <source>
        <dbReference type="ARBA" id="ARBA00022737"/>
    </source>
</evidence>
<feature type="compositionally biased region" description="Basic residues" evidence="12">
    <location>
        <begin position="951"/>
        <end position="961"/>
    </location>
</feature>
<dbReference type="PROSITE" id="PS50268">
    <property type="entry name" value="CADHERIN_2"/>
    <property type="match status" value="6"/>
</dbReference>
<evidence type="ECO:0000256" key="13">
    <source>
        <dbReference type="SAM" id="Phobius"/>
    </source>
</evidence>
<keyword evidence="5" id="KW-0677">Repeat</keyword>
<dbReference type="FunFam" id="2.60.40.60:FF:000002">
    <property type="entry name" value="Protocadherin alpha 2"/>
    <property type="match status" value="1"/>
</dbReference>
<evidence type="ECO:0000256" key="11">
    <source>
        <dbReference type="PROSITE-ProRule" id="PRU00043"/>
    </source>
</evidence>
<feature type="domain" description="Cadherin" evidence="14">
    <location>
        <begin position="359"/>
        <end position="455"/>
    </location>
</feature>
<dbReference type="InterPro" id="IPR013164">
    <property type="entry name" value="Cadherin_N"/>
</dbReference>
<dbReference type="InterPro" id="IPR002126">
    <property type="entry name" value="Cadherin-like_dom"/>
</dbReference>
<dbReference type="FunFam" id="2.60.40.60:FF:000001">
    <property type="entry name" value="Protocadherin alpha 2"/>
    <property type="match status" value="1"/>
</dbReference>
<reference evidence="16" key="2">
    <citation type="submission" date="2025-08" db="UniProtKB">
        <authorList>
            <consortium name="RefSeq"/>
        </authorList>
    </citation>
    <scope>IDENTIFICATION</scope>
    <source>
        <tissue evidence="16">Blood</tissue>
    </source>
</reference>
<comment type="subcellular location">
    <subcellularLocation>
        <location evidence="1">Cell membrane</location>
        <topology evidence="1">Single-pass type I membrane protein</topology>
    </subcellularLocation>
</comment>
<dbReference type="GO" id="GO:0005509">
    <property type="term" value="F:calcium ion binding"/>
    <property type="evidence" value="ECO:0007669"/>
    <property type="project" value="UniProtKB-UniRule"/>
</dbReference>
<feature type="domain" description="Cadherin" evidence="14">
    <location>
        <begin position="572"/>
        <end position="683"/>
    </location>
</feature>
<dbReference type="PANTHER" id="PTHR24028:SF264">
    <property type="entry name" value="PROTOCADHERIN 1 GAMMA 32"/>
    <property type="match status" value="1"/>
</dbReference>
<dbReference type="CDD" id="cd11304">
    <property type="entry name" value="Cadherin_repeat"/>
    <property type="match status" value="6"/>
</dbReference>
<evidence type="ECO:0000256" key="1">
    <source>
        <dbReference type="ARBA" id="ARBA00004251"/>
    </source>
</evidence>
<keyword evidence="3 13" id="KW-0812">Transmembrane</keyword>
<gene>
    <name evidence="16" type="primary">LOC108276785</name>
</gene>
<feature type="domain" description="Cadherin" evidence="14">
    <location>
        <begin position="134"/>
        <end position="242"/>
    </location>
</feature>
<dbReference type="InterPro" id="IPR031904">
    <property type="entry name" value="Cadherin_CBD"/>
</dbReference>
<evidence type="ECO:0000259" key="14">
    <source>
        <dbReference type="PROSITE" id="PS50268"/>
    </source>
</evidence>
<dbReference type="RefSeq" id="XP_053542768.1">
    <property type="nucleotide sequence ID" value="XM_053686793.1"/>
</dbReference>
<dbReference type="OrthoDB" id="6252479at2759"/>
<feature type="domain" description="Cadherin" evidence="14">
    <location>
        <begin position="27"/>
        <end position="133"/>
    </location>
</feature>
<evidence type="ECO:0000256" key="7">
    <source>
        <dbReference type="ARBA" id="ARBA00022889"/>
    </source>
</evidence>
<evidence type="ECO:0000313" key="16">
    <source>
        <dbReference type="RefSeq" id="XP_053542768.1"/>
    </source>
</evidence>
<dbReference type="Proteomes" id="UP000221080">
    <property type="component" value="Chromosome 16"/>
</dbReference>
<dbReference type="InterPro" id="IPR050174">
    <property type="entry name" value="Protocadherin/Cadherin-CA"/>
</dbReference>
<reference evidence="15" key="1">
    <citation type="journal article" date="2016" name="Nat. Commun.">
        <title>The channel catfish genome sequence provides insights into the evolution of scale formation in teleosts.</title>
        <authorList>
            <person name="Liu Z."/>
            <person name="Liu S."/>
            <person name="Yao J."/>
            <person name="Bao L."/>
            <person name="Zhang J."/>
            <person name="Li Y."/>
            <person name="Jiang C."/>
            <person name="Sun L."/>
            <person name="Wang R."/>
            <person name="Zhang Y."/>
            <person name="Zhou T."/>
            <person name="Zeng Q."/>
            <person name="Fu Q."/>
            <person name="Gao S."/>
            <person name="Li N."/>
            <person name="Koren S."/>
            <person name="Jiang Y."/>
            <person name="Zimin A."/>
            <person name="Xu P."/>
            <person name="Phillippy A.M."/>
            <person name="Geng X."/>
            <person name="Song L."/>
            <person name="Sun F."/>
            <person name="Li C."/>
            <person name="Wang X."/>
            <person name="Chen A."/>
            <person name="Jin Y."/>
            <person name="Yuan Z."/>
            <person name="Yang Y."/>
            <person name="Tan S."/>
            <person name="Peatman E."/>
            <person name="Lu J."/>
            <person name="Qin Z."/>
            <person name="Dunham R."/>
            <person name="Li Z."/>
            <person name="Sonstegard T."/>
            <person name="Feng J."/>
            <person name="Danzmann R.G."/>
            <person name="Schroeder S."/>
            <person name="Scheffler B."/>
            <person name="Duke M.V."/>
            <person name="Ballard L."/>
            <person name="Kucuktas H."/>
            <person name="Kaltenboeck L."/>
            <person name="Liu H."/>
            <person name="Armbruster J."/>
            <person name="Xie Y."/>
            <person name="Kirby M.L."/>
            <person name="Tian Y."/>
            <person name="Flanagan M.E."/>
            <person name="Mu W."/>
            <person name="Waldbieser G.C."/>
        </authorList>
    </citation>
    <scope>NUCLEOTIDE SEQUENCE [LARGE SCALE GENOMIC DNA]</scope>
    <source>
        <strain evidence="15">SDA103</strain>
    </source>
</reference>
<keyword evidence="15" id="KW-1185">Reference proteome</keyword>
<keyword evidence="4" id="KW-0732">Signal</keyword>
<evidence type="ECO:0000256" key="8">
    <source>
        <dbReference type="ARBA" id="ARBA00022989"/>
    </source>
</evidence>
<keyword evidence="10" id="KW-0325">Glycoprotein</keyword>
<organism evidence="15 16">
    <name type="scientific">Ictalurus punctatus</name>
    <name type="common">Channel catfish</name>
    <name type="synonym">Silurus punctatus</name>
    <dbReference type="NCBI Taxonomy" id="7998"/>
    <lineage>
        <taxon>Eukaryota</taxon>
        <taxon>Metazoa</taxon>
        <taxon>Chordata</taxon>
        <taxon>Craniata</taxon>
        <taxon>Vertebrata</taxon>
        <taxon>Euteleostomi</taxon>
        <taxon>Actinopterygii</taxon>
        <taxon>Neopterygii</taxon>
        <taxon>Teleostei</taxon>
        <taxon>Ostariophysi</taxon>
        <taxon>Siluriformes</taxon>
        <taxon>Ictaluridae</taxon>
        <taxon>Ictalurus</taxon>
    </lineage>
</organism>
<dbReference type="SMART" id="SM00112">
    <property type="entry name" value="CA"/>
    <property type="match status" value="6"/>
</dbReference>
<dbReference type="GO" id="GO:0009653">
    <property type="term" value="P:anatomical structure morphogenesis"/>
    <property type="evidence" value="ECO:0007669"/>
    <property type="project" value="UniProtKB-ARBA"/>
</dbReference>